<comment type="caution">
    <text evidence="5">The sequence shown here is derived from an EMBL/GenBank/DDBJ whole genome shotgun (WGS) entry which is preliminary data.</text>
</comment>
<sequence>MKLYDTYIFDLDGTLLYTLDDLTSSTNYAMREHGFKEHTTEEVRLMVGNGIRKLIERAIPGGASNPKYEKVYSTFISHYLEHNLDTTRPYPGITELLAKLKENGKKMAIVSNKYYKATEQLCMSFFKNYIDVAIGESESIRKKPAPDTVLEAMRRLGVGKEGTVYVGDSEVDIATARNCGIPCISVLWGFRDKDFLVKNGGDVFVEKPSEIF</sequence>
<comment type="catalytic activity">
    <reaction evidence="1">
        <text>2-phosphoglycolate + H2O = glycolate + phosphate</text>
        <dbReference type="Rhea" id="RHEA:14369"/>
        <dbReference type="ChEBI" id="CHEBI:15377"/>
        <dbReference type="ChEBI" id="CHEBI:29805"/>
        <dbReference type="ChEBI" id="CHEBI:43474"/>
        <dbReference type="ChEBI" id="CHEBI:58033"/>
        <dbReference type="EC" id="3.1.3.18"/>
    </reaction>
</comment>
<protein>
    <recommendedName>
        <fullName evidence="4">phosphoglycolate phosphatase</fullName>
        <ecNumber evidence="4">3.1.3.18</ecNumber>
    </recommendedName>
</protein>
<dbReference type="PANTHER" id="PTHR43434:SF1">
    <property type="entry name" value="PHOSPHOGLYCOLATE PHOSPHATASE"/>
    <property type="match status" value="1"/>
</dbReference>
<dbReference type="InterPro" id="IPR006549">
    <property type="entry name" value="HAD-SF_hydro_IIIA"/>
</dbReference>
<proteinExistence type="inferred from homology"/>
<keyword evidence="5" id="KW-0378">Hydrolase</keyword>
<name>A0A938WUE4_9BACT</name>
<dbReference type="InterPro" id="IPR023214">
    <property type="entry name" value="HAD_sf"/>
</dbReference>
<dbReference type="EC" id="3.1.3.18" evidence="4"/>
<dbReference type="Pfam" id="PF13419">
    <property type="entry name" value="HAD_2"/>
    <property type="match status" value="1"/>
</dbReference>
<dbReference type="EMBL" id="JACJJG010000019">
    <property type="protein sequence ID" value="MBM6673354.1"/>
    <property type="molecule type" value="Genomic_DNA"/>
</dbReference>
<dbReference type="InterPro" id="IPR023198">
    <property type="entry name" value="PGP-like_dom2"/>
</dbReference>
<gene>
    <name evidence="5" type="ORF">H6A34_05640</name>
</gene>
<dbReference type="PANTHER" id="PTHR43434">
    <property type="entry name" value="PHOSPHOGLYCOLATE PHOSPHATASE"/>
    <property type="match status" value="1"/>
</dbReference>
<dbReference type="NCBIfam" id="TIGR01662">
    <property type="entry name" value="HAD-SF-IIIA"/>
    <property type="match status" value="1"/>
</dbReference>
<dbReference type="SUPFAM" id="SSF56784">
    <property type="entry name" value="HAD-like"/>
    <property type="match status" value="1"/>
</dbReference>
<evidence type="ECO:0000256" key="2">
    <source>
        <dbReference type="ARBA" id="ARBA00004818"/>
    </source>
</evidence>
<reference evidence="5" key="2">
    <citation type="journal article" date="2021" name="Sci. Rep.">
        <title>The distribution of antibiotic resistance genes in chicken gut microbiota commensals.</title>
        <authorList>
            <person name="Juricova H."/>
            <person name="Matiasovicova J."/>
            <person name="Kubasova T."/>
            <person name="Cejkova D."/>
            <person name="Rychlik I."/>
        </authorList>
    </citation>
    <scope>NUCLEOTIDE SEQUENCE</scope>
    <source>
        <strain evidence="5">An824</strain>
    </source>
</reference>
<dbReference type="AlphaFoldDB" id="A0A938WUE4"/>
<dbReference type="SFLD" id="SFLDG01129">
    <property type="entry name" value="C1.5:_HAD__Beta-PGM__Phosphata"/>
    <property type="match status" value="1"/>
</dbReference>
<dbReference type="RefSeq" id="WP_205104030.1">
    <property type="nucleotide sequence ID" value="NZ_JACJJG010000019.1"/>
</dbReference>
<accession>A0A938WUE4</accession>
<dbReference type="GO" id="GO:0006281">
    <property type="term" value="P:DNA repair"/>
    <property type="evidence" value="ECO:0007669"/>
    <property type="project" value="TreeGrafter"/>
</dbReference>
<dbReference type="GO" id="GO:0008967">
    <property type="term" value="F:phosphoglycolate phosphatase activity"/>
    <property type="evidence" value="ECO:0007669"/>
    <property type="project" value="UniProtKB-EC"/>
</dbReference>
<dbReference type="NCBIfam" id="TIGR01509">
    <property type="entry name" value="HAD-SF-IA-v3"/>
    <property type="match status" value="1"/>
</dbReference>
<organism evidence="5 6">
    <name type="scientific">Marseilla massiliensis</name>
    <dbReference type="NCBI Taxonomy" id="1841864"/>
    <lineage>
        <taxon>Bacteria</taxon>
        <taxon>Pseudomonadati</taxon>
        <taxon>Bacteroidota</taxon>
        <taxon>Bacteroidia</taxon>
        <taxon>Bacteroidales</taxon>
        <taxon>Prevotellaceae</taxon>
        <taxon>Marseilla</taxon>
    </lineage>
</organism>
<evidence type="ECO:0000313" key="6">
    <source>
        <dbReference type="Proteomes" id="UP000706891"/>
    </source>
</evidence>
<keyword evidence="6" id="KW-1185">Reference proteome</keyword>
<dbReference type="SFLD" id="SFLDS00003">
    <property type="entry name" value="Haloacid_Dehalogenase"/>
    <property type="match status" value="1"/>
</dbReference>
<evidence type="ECO:0000256" key="4">
    <source>
        <dbReference type="ARBA" id="ARBA00013078"/>
    </source>
</evidence>
<dbReference type="Gene3D" id="1.10.150.240">
    <property type="entry name" value="Putative phosphatase, domain 2"/>
    <property type="match status" value="1"/>
</dbReference>
<dbReference type="Proteomes" id="UP000706891">
    <property type="component" value="Unassembled WGS sequence"/>
</dbReference>
<dbReference type="FunFam" id="3.40.50.1000:FF:000022">
    <property type="entry name" value="Phosphoglycolate phosphatase"/>
    <property type="match status" value="1"/>
</dbReference>
<reference evidence="5" key="1">
    <citation type="submission" date="2020-08" db="EMBL/GenBank/DDBJ databases">
        <authorList>
            <person name="Cejkova D."/>
            <person name="Kubasova T."/>
            <person name="Jahodarova E."/>
            <person name="Rychlik I."/>
        </authorList>
    </citation>
    <scope>NUCLEOTIDE SEQUENCE</scope>
    <source>
        <strain evidence="5">An824</strain>
    </source>
</reference>
<dbReference type="GO" id="GO:0005829">
    <property type="term" value="C:cytosol"/>
    <property type="evidence" value="ECO:0007669"/>
    <property type="project" value="TreeGrafter"/>
</dbReference>
<dbReference type="Gene3D" id="3.40.50.1000">
    <property type="entry name" value="HAD superfamily/HAD-like"/>
    <property type="match status" value="1"/>
</dbReference>
<comment type="similarity">
    <text evidence="3">Belongs to the HAD-like hydrolase superfamily. CbbY/CbbZ/Gph/YieH family.</text>
</comment>
<dbReference type="InterPro" id="IPR050155">
    <property type="entry name" value="HAD-like_hydrolase_sf"/>
</dbReference>
<evidence type="ECO:0000256" key="1">
    <source>
        <dbReference type="ARBA" id="ARBA00000830"/>
    </source>
</evidence>
<comment type="pathway">
    <text evidence="2">Organic acid metabolism; glycolate biosynthesis; glycolate from 2-phosphoglycolate: step 1/1.</text>
</comment>
<evidence type="ECO:0000256" key="3">
    <source>
        <dbReference type="ARBA" id="ARBA00006171"/>
    </source>
</evidence>
<dbReference type="NCBIfam" id="TIGR01549">
    <property type="entry name" value="HAD-SF-IA-v1"/>
    <property type="match status" value="1"/>
</dbReference>
<dbReference type="InterPro" id="IPR036412">
    <property type="entry name" value="HAD-like_sf"/>
</dbReference>
<dbReference type="InterPro" id="IPR006439">
    <property type="entry name" value="HAD-SF_hydro_IA"/>
</dbReference>
<dbReference type="InterPro" id="IPR041492">
    <property type="entry name" value="HAD_2"/>
</dbReference>
<evidence type="ECO:0000313" key="5">
    <source>
        <dbReference type="EMBL" id="MBM6673354.1"/>
    </source>
</evidence>